<dbReference type="InterPro" id="IPR006119">
    <property type="entry name" value="Resolv_N"/>
</dbReference>
<dbReference type="PROSITE" id="PS00397">
    <property type="entry name" value="RECOMBINASES_1"/>
    <property type="match status" value="1"/>
</dbReference>
<protein>
    <submittedName>
        <fullName evidence="8">Resolvase</fullName>
    </submittedName>
</protein>
<comment type="similarity">
    <text evidence="1">Belongs to the site-specific recombinase resolvase family.</text>
</comment>
<evidence type="ECO:0000256" key="5">
    <source>
        <dbReference type="PIRSR" id="PIRSR606118-50"/>
    </source>
</evidence>
<dbReference type="GO" id="GO:0015074">
    <property type="term" value="P:DNA integration"/>
    <property type="evidence" value="ECO:0007669"/>
    <property type="project" value="UniProtKB-KW"/>
</dbReference>
<dbReference type="PANTHER" id="PTHR30461:SF2">
    <property type="entry name" value="SERINE RECOMBINASE PINE-RELATED"/>
    <property type="match status" value="1"/>
</dbReference>
<evidence type="ECO:0000256" key="2">
    <source>
        <dbReference type="ARBA" id="ARBA00022908"/>
    </source>
</evidence>
<evidence type="ECO:0000313" key="9">
    <source>
        <dbReference type="Proteomes" id="UP000036045"/>
    </source>
</evidence>
<keyword evidence="9" id="KW-1185">Reference proteome</keyword>
<dbReference type="PATRIC" id="fig|1397.4.peg.4673"/>
<evidence type="ECO:0000256" key="3">
    <source>
        <dbReference type="ARBA" id="ARBA00023125"/>
    </source>
</evidence>
<dbReference type="CDD" id="cd03768">
    <property type="entry name" value="SR_ResInv"/>
    <property type="match status" value="1"/>
</dbReference>
<dbReference type="RefSeq" id="WP_031536984.1">
    <property type="nucleotide sequence ID" value="NZ_JADYUA010000057.1"/>
</dbReference>
<dbReference type="PROSITE" id="PS51736">
    <property type="entry name" value="RECOMBINASES_3"/>
    <property type="match status" value="1"/>
</dbReference>
<dbReference type="GO" id="GO:0003677">
    <property type="term" value="F:DNA binding"/>
    <property type="evidence" value="ECO:0007669"/>
    <property type="project" value="UniProtKB-KW"/>
</dbReference>
<dbReference type="GO" id="GO:0000150">
    <property type="term" value="F:DNA strand exchange activity"/>
    <property type="evidence" value="ECO:0007669"/>
    <property type="project" value="InterPro"/>
</dbReference>
<feature type="domain" description="Resolvase/invertase-type recombinase catalytic" evidence="7">
    <location>
        <begin position="1"/>
        <end position="134"/>
    </location>
</feature>
<dbReference type="PROSITE" id="PS00398">
    <property type="entry name" value="RECOMBINASES_2"/>
    <property type="match status" value="1"/>
</dbReference>
<evidence type="ECO:0000259" key="7">
    <source>
        <dbReference type="PROSITE" id="PS51736"/>
    </source>
</evidence>
<dbReference type="PANTHER" id="PTHR30461">
    <property type="entry name" value="DNA-INVERTASE FROM LAMBDOID PROPHAGE"/>
    <property type="match status" value="1"/>
</dbReference>
<feature type="active site" description="O-(5'-phospho-DNA)-serine intermediate" evidence="5 6">
    <location>
        <position position="9"/>
    </location>
</feature>
<accession>A0A0J1KGB8</accession>
<dbReference type="AlphaFoldDB" id="A0A0J1KGB8"/>
<keyword evidence="3" id="KW-0238">DNA-binding</keyword>
<organism evidence="8 9">
    <name type="scientific">Niallia circulans</name>
    <name type="common">Bacillus circulans</name>
    <dbReference type="NCBI Taxonomy" id="1397"/>
    <lineage>
        <taxon>Bacteria</taxon>
        <taxon>Bacillati</taxon>
        <taxon>Bacillota</taxon>
        <taxon>Bacilli</taxon>
        <taxon>Bacillales</taxon>
        <taxon>Bacillaceae</taxon>
        <taxon>Niallia</taxon>
    </lineage>
</organism>
<dbReference type="InterPro" id="IPR006120">
    <property type="entry name" value="Resolvase_HTH_dom"/>
</dbReference>
<sequence>MKFGYARVSTQDQSLSLQLDALTHYGVDQTFEEKESGKRKNRPQLDELLKVLRKGDTVVVYKLDRISRSTKHLIELMEHFESKGIHFVSIQDKIDTTTAMGRFFFRMLASIAELERDIISERTKDGLTAARARGRNGGRPKVDLKKIELAIKMYESKDYSLSQIKTATGIGATTLYRYLEKKKISSKEL</sequence>
<reference evidence="8 9" key="1">
    <citation type="submission" date="2015-05" db="EMBL/GenBank/DDBJ databases">
        <title>Whole genome sequence and identification of bacterial endophytes from Costus igneus.</title>
        <authorList>
            <person name="Lee Y.P."/>
            <person name="Gan H.M."/>
            <person name="Eng W."/>
            <person name="Wheatley M.S."/>
            <person name="Caraballo A."/>
            <person name="Polter S."/>
            <person name="Savka M.A."/>
            <person name="Hudson A.O."/>
        </authorList>
    </citation>
    <scope>NUCLEOTIDE SEQUENCE [LARGE SCALE GENOMIC DNA]</scope>
    <source>
        <strain evidence="8 9">RIT379</strain>
    </source>
</reference>
<dbReference type="Gene3D" id="3.40.50.1390">
    <property type="entry name" value="Resolvase, N-terminal catalytic domain"/>
    <property type="match status" value="1"/>
</dbReference>
<evidence type="ECO:0000256" key="6">
    <source>
        <dbReference type="PROSITE-ProRule" id="PRU10137"/>
    </source>
</evidence>
<evidence type="ECO:0000313" key="8">
    <source>
        <dbReference type="EMBL" id="KLV15525.1"/>
    </source>
</evidence>
<dbReference type="EMBL" id="LDPH01000058">
    <property type="protein sequence ID" value="KLV15525.1"/>
    <property type="molecule type" value="Genomic_DNA"/>
</dbReference>
<proteinExistence type="inferred from homology"/>
<evidence type="ECO:0000256" key="1">
    <source>
        <dbReference type="ARBA" id="ARBA00009913"/>
    </source>
</evidence>
<dbReference type="Proteomes" id="UP000036045">
    <property type="component" value="Unassembled WGS sequence"/>
</dbReference>
<dbReference type="Pfam" id="PF02796">
    <property type="entry name" value="HTH_7"/>
    <property type="match status" value="1"/>
</dbReference>
<comment type="caution">
    <text evidence="8">The sequence shown here is derived from an EMBL/GenBank/DDBJ whole genome shotgun (WGS) entry which is preliminary data.</text>
</comment>
<evidence type="ECO:0000256" key="4">
    <source>
        <dbReference type="ARBA" id="ARBA00023172"/>
    </source>
</evidence>
<dbReference type="FunFam" id="3.40.50.1390:FF:000001">
    <property type="entry name" value="DNA recombinase"/>
    <property type="match status" value="1"/>
</dbReference>
<dbReference type="Pfam" id="PF00239">
    <property type="entry name" value="Resolvase"/>
    <property type="match status" value="1"/>
</dbReference>
<dbReference type="InterPro" id="IPR036162">
    <property type="entry name" value="Resolvase-like_N_sf"/>
</dbReference>
<name>A0A0J1KGB8_NIACI</name>
<dbReference type="InterPro" id="IPR006118">
    <property type="entry name" value="Recombinase_CS"/>
</dbReference>
<gene>
    <name evidence="8" type="ORF">ABW02_25620</name>
</gene>
<keyword evidence="2" id="KW-0229">DNA integration</keyword>
<dbReference type="SUPFAM" id="SSF53041">
    <property type="entry name" value="Resolvase-like"/>
    <property type="match status" value="1"/>
</dbReference>
<dbReference type="SMART" id="SM00857">
    <property type="entry name" value="Resolvase"/>
    <property type="match status" value="1"/>
</dbReference>
<dbReference type="InterPro" id="IPR050639">
    <property type="entry name" value="SSR_resolvase"/>
</dbReference>
<keyword evidence="4" id="KW-0233">DNA recombination</keyword>
<dbReference type="OrthoDB" id="9797501at2"/>